<feature type="compositionally biased region" description="Basic residues" evidence="2">
    <location>
        <begin position="195"/>
        <end position="207"/>
    </location>
</feature>
<evidence type="ECO:0000256" key="2">
    <source>
        <dbReference type="SAM" id="MobiDB-lite"/>
    </source>
</evidence>
<accession>A0A199W5Y2</accession>
<dbReference type="PANTHER" id="PTHR12300:SF178">
    <property type="entry name" value="HVA22-LIKE PROTEIN"/>
    <property type="match status" value="1"/>
</dbReference>
<organism evidence="3 4">
    <name type="scientific">Ananas comosus</name>
    <name type="common">Pineapple</name>
    <name type="synonym">Ananas ananas</name>
    <dbReference type="NCBI Taxonomy" id="4615"/>
    <lineage>
        <taxon>Eukaryota</taxon>
        <taxon>Viridiplantae</taxon>
        <taxon>Streptophyta</taxon>
        <taxon>Embryophyta</taxon>
        <taxon>Tracheophyta</taxon>
        <taxon>Spermatophyta</taxon>
        <taxon>Magnoliopsida</taxon>
        <taxon>Liliopsida</taxon>
        <taxon>Poales</taxon>
        <taxon>Bromeliaceae</taxon>
        <taxon>Bromelioideae</taxon>
        <taxon>Ananas</taxon>
    </lineage>
</organism>
<dbReference type="Proteomes" id="UP000092600">
    <property type="component" value="Unassembled WGS sequence"/>
</dbReference>
<protein>
    <recommendedName>
        <fullName evidence="1">HVA22-like protein</fullName>
    </recommendedName>
</protein>
<dbReference type="PANTHER" id="PTHR12300">
    <property type="entry name" value="HVA22-LIKE PROTEINS"/>
    <property type="match status" value="1"/>
</dbReference>
<dbReference type="EMBL" id="LSRQ01000162">
    <property type="protein sequence ID" value="OAY84892.1"/>
    <property type="molecule type" value="Genomic_DNA"/>
</dbReference>
<comment type="similarity">
    <text evidence="1">Belongs to the DP1 family.</text>
</comment>
<reference evidence="3 4" key="1">
    <citation type="journal article" date="2016" name="DNA Res.">
        <title>The draft genome of MD-2 pineapple using hybrid error correction of long reads.</title>
        <authorList>
            <person name="Redwan R.M."/>
            <person name="Saidin A."/>
            <person name="Kumar S.V."/>
        </authorList>
    </citation>
    <scope>NUCLEOTIDE SEQUENCE [LARGE SCALE GENOMIC DNA]</scope>
    <source>
        <strain evidence="4">cv. MD2</strain>
        <tissue evidence="3">Leaf</tissue>
    </source>
</reference>
<sequence>MLGDFLTNILVLLFGYAYPAFECFKMVEQRPGQIEQLRFWCQYWIIVAIVTAFERLGDVFVSWLPMYGEAKLAFFVYLWYPKTKGSDLVYDTFLRPLVMQYEPNIEQRLRHLRARSGQLLIFYIKNFTDKGTQMSLEVLKYVVSEKSRLVDSEGNKRSGSHPITIKRPTVFDELTADEWRPEAYADAVESPRAAARAKPRRSWFSKH</sequence>
<dbReference type="STRING" id="4615.A0A199W5Y2"/>
<evidence type="ECO:0000313" key="3">
    <source>
        <dbReference type="EMBL" id="OAY84892.1"/>
    </source>
</evidence>
<feature type="region of interest" description="Disordered" evidence="2">
    <location>
        <begin position="184"/>
        <end position="207"/>
    </location>
</feature>
<comment type="caution">
    <text evidence="3">The sequence shown here is derived from an EMBL/GenBank/DDBJ whole genome shotgun (WGS) entry which is preliminary data.</text>
</comment>
<name>A0A199W5Y2_ANACO</name>
<dbReference type="GO" id="GO:0016020">
    <property type="term" value="C:membrane"/>
    <property type="evidence" value="ECO:0007669"/>
    <property type="project" value="UniProtKB-SubCell"/>
</dbReference>
<gene>
    <name evidence="3" type="ORF">ACMD2_18855</name>
</gene>
<dbReference type="InterPro" id="IPR004345">
    <property type="entry name" value="TB2_DP1_HVA22"/>
</dbReference>
<dbReference type="Pfam" id="PF03134">
    <property type="entry name" value="TB2_DP1_HVA22"/>
    <property type="match status" value="1"/>
</dbReference>
<proteinExistence type="inferred from homology"/>
<dbReference type="AlphaFoldDB" id="A0A199W5Y2"/>
<evidence type="ECO:0000313" key="4">
    <source>
        <dbReference type="Proteomes" id="UP000092600"/>
    </source>
</evidence>
<evidence type="ECO:0000256" key="1">
    <source>
        <dbReference type="RuleBase" id="RU362006"/>
    </source>
</evidence>
<comment type="subcellular location">
    <subcellularLocation>
        <location evidence="1">Membrane</location>
        <topology evidence="1">Multi-pass membrane protein</topology>
    </subcellularLocation>
</comment>